<dbReference type="Proteomes" id="UP000664628">
    <property type="component" value="Unassembled WGS sequence"/>
</dbReference>
<dbReference type="EMBL" id="JAFMYW010000003">
    <property type="protein sequence ID" value="MBO0949616.1"/>
    <property type="molecule type" value="Genomic_DNA"/>
</dbReference>
<proteinExistence type="predicted"/>
<feature type="transmembrane region" description="Helical" evidence="1">
    <location>
        <begin position="6"/>
        <end position="29"/>
    </location>
</feature>
<reference evidence="2 3" key="1">
    <citation type="submission" date="2021-03" db="EMBL/GenBank/DDBJ databases">
        <title>Fibrella sp. HMF5405 genome sequencing and assembly.</title>
        <authorList>
            <person name="Kang H."/>
            <person name="Kim H."/>
            <person name="Bae S."/>
            <person name="Joh K."/>
        </authorList>
    </citation>
    <scope>NUCLEOTIDE SEQUENCE [LARGE SCALE GENOMIC DNA]</scope>
    <source>
        <strain evidence="2 3">HMF5405</strain>
    </source>
</reference>
<evidence type="ECO:0000313" key="3">
    <source>
        <dbReference type="Proteomes" id="UP000664628"/>
    </source>
</evidence>
<organism evidence="2 3">
    <name type="scientific">Fibrella forsythiae</name>
    <dbReference type="NCBI Taxonomy" id="2817061"/>
    <lineage>
        <taxon>Bacteria</taxon>
        <taxon>Pseudomonadati</taxon>
        <taxon>Bacteroidota</taxon>
        <taxon>Cytophagia</taxon>
        <taxon>Cytophagales</taxon>
        <taxon>Spirosomataceae</taxon>
        <taxon>Fibrella</taxon>
    </lineage>
</organism>
<evidence type="ECO:0000256" key="1">
    <source>
        <dbReference type="SAM" id="Phobius"/>
    </source>
</evidence>
<gene>
    <name evidence="2" type="ORF">J2I46_13550</name>
</gene>
<dbReference type="RefSeq" id="WP_207329702.1">
    <property type="nucleotide sequence ID" value="NZ_JAFMYW010000003.1"/>
</dbReference>
<comment type="caution">
    <text evidence="2">The sequence shown here is derived from an EMBL/GenBank/DDBJ whole genome shotgun (WGS) entry which is preliminary data.</text>
</comment>
<protein>
    <submittedName>
        <fullName evidence="2">Uncharacterized protein</fullName>
    </submittedName>
</protein>
<evidence type="ECO:0000313" key="2">
    <source>
        <dbReference type="EMBL" id="MBO0949616.1"/>
    </source>
</evidence>
<keyword evidence="1" id="KW-0812">Transmembrane</keyword>
<name>A0ABS3JHX9_9BACT</name>
<keyword evidence="1" id="KW-1133">Transmembrane helix</keyword>
<accession>A0ABS3JHX9</accession>
<keyword evidence="1" id="KW-0472">Membrane</keyword>
<sequence length="60" mass="6859">MRTIRLYMILQWVLFLPILLPLCMVFGALRGAVLMAERVIDQMSIDISYKSTDTSVQPEA</sequence>
<keyword evidence="3" id="KW-1185">Reference proteome</keyword>